<gene>
    <name evidence="1" type="ORF">BKA00_002524</name>
</gene>
<organism evidence="1 2">
    <name type="scientific">Actinomadura coerulea</name>
    <dbReference type="NCBI Taxonomy" id="46159"/>
    <lineage>
        <taxon>Bacteria</taxon>
        <taxon>Bacillati</taxon>
        <taxon>Actinomycetota</taxon>
        <taxon>Actinomycetes</taxon>
        <taxon>Streptosporangiales</taxon>
        <taxon>Thermomonosporaceae</taxon>
        <taxon>Actinomadura</taxon>
    </lineage>
</organism>
<reference evidence="1 2" key="1">
    <citation type="submission" date="2020-08" db="EMBL/GenBank/DDBJ databases">
        <title>Sequencing the genomes of 1000 actinobacteria strains.</title>
        <authorList>
            <person name="Klenk H.-P."/>
        </authorList>
    </citation>
    <scope>NUCLEOTIDE SEQUENCE [LARGE SCALE GENOMIC DNA]</scope>
    <source>
        <strain evidence="1 2">DSM 43675</strain>
    </source>
</reference>
<proteinExistence type="predicted"/>
<name>A0A7X0KYN8_9ACTN</name>
<sequence>MISNSTPHPWDLTWGDVDPARHPFAVQRVAGVISGASSDSAEGVTQALVGRFGRWACGWSWTRGFGGGPVTVWCCPSHLPKGKTRADLIESALVEWRTWLETLAARFDGLGLPAGPPSERLAAWERAVTVLVTDVVTQTQTTEAWYVHCEQVLAWFLTHQGVPRDRRASLLGKAIGGRFSSWTEPGPELVTDLGRRIAAAAQQATRHA</sequence>
<dbReference type="RefSeq" id="WP_185025084.1">
    <property type="nucleotide sequence ID" value="NZ_JACHMQ010000001.1"/>
</dbReference>
<dbReference type="AlphaFoldDB" id="A0A7X0KYN8"/>
<keyword evidence="2" id="KW-1185">Reference proteome</keyword>
<evidence type="ECO:0000313" key="1">
    <source>
        <dbReference type="EMBL" id="MBB6395610.1"/>
    </source>
</evidence>
<protein>
    <submittedName>
        <fullName evidence="1">Uncharacterized protein</fullName>
    </submittedName>
</protein>
<dbReference type="EMBL" id="JACHMQ010000001">
    <property type="protein sequence ID" value="MBB6395610.1"/>
    <property type="molecule type" value="Genomic_DNA"/>
</dbReference>
<evidence type="ECO:0000313" key="2">
    <source>
        <dbReference type="Proteomes" id="UP000546324"/>
    </source>
</evidence>
<accession>A0A7X0KYN8</accession>
<comment type="caution">
    <text evidence="1">The sequence shown here is derived from an EMBL/GenBank/DDBJ whole genome shotgun (WGS) entry which is preliminary data.</text>
</comment>
<dbReference type="Proteomes" id="UP000546324">
    <property type="component" value="Unassembled WGS sequence"/>
</dbReference>